<keyword evidence="1" id="KW-0378">Hydrolase</keyword>
<proteinExistence type="inferred from homology"/>
<dbReference type="EMBL" id="CP118378">
    <property type="protein sequence ID" value="WFD44099.1"/>
    <property type="molecule type" value="Genomic_DNA"/>
</dbReference>
<evidence type="ECO:0000313" key="6">
    <source>
        <dbReference type="EMBL" id="WFD44099.1"/>
    </source>
</evidence>
<accession>A0AAF0JF67</accession>
<organism evidence="6 7">
    <name type="scientific">Malassezia psittaci</name>
    <dbReference type="NCBI Taxonomy" id="1821823"/>
    <lineage>
        <taxon>Eukaryota</taxon>
        <taxon>Fungi</taxon>
        <taxon>Dikarya</taxon>
        <taxon>Basidiomycota</taxon>
        <taxon>Ustilaginomycotina</taxon>
        <taxon>Malasseziomycetes</taxon>
        <taxon>Malasseziales</taxon>
        <taxon>Malasseziaceae</taxon>
        <taxon>Malassezia</taxon>
    </lineage>
</organism>
<keyword evidence="7" id="KW-1185">Reference proteome</keyword>
<dbReference type="AlphaFoldDB" id="A0AAF0JF67"/>
<protein>
    <recommendedName>
        <fullName evidence="5">AB hydrolase-1 domain-containing protein</fullName>
    </recommendedName>
</protein>
<feature type="domain" description="AB hydrolase-1" evidence="5">
    <location>
        <begin position="34"/>
        <end position="280"/>
    </location>
</feature>
<evidence type="ECO:0000256" key="4">
    <source>
        <dbReference type="ARBA" id="ARBA00048461"/>
    </source>
</evidence>
<dbReference type="Gene3D" id="3.40.50.1820">
    <property type="entry name" value="alpha/beta hydrolase"/>
    <property type="match status" value="1"/>
</dbReference>
<gene>
    <name evidence="6" type="ORF">MPSI1_002764</name>
</gene>
<sequence length="301" mass="32753">MSVAREDIQIASHGEILDAWLYPAVGAKAGARSPAIVLAHGLGGTKDMRLDAFSERFSAAGFLCVVFDYRYWGKSTGQPRGLIDVDSQLADWNTVIDYTAKLPQVDPERIGIFGSSFSGGHVIRLAATNPKVKATVSQCPFTHGLSSAQTVGLLPLPKLAFLAIWDMFFSSKENPARVPLLGRPGEAALLNTEDSHSGVQRLLPRNKVLEIEAIPARLILHFPFLYPGSYAKQVRTPIYFAVCGKDSVAPPGPTLKYAKQAPKGTVHVYAEDGHFDIYVGESFERAVKDYIGFFQTNLASV</sequence>
<comment type="catalytic activity">
    <reaction evidence="3">
        <text>a diacylglycerol + H2O = a monoacylglycerol + a fatty acid + H(+)</text>
        <dbReference type="Rhea" id="RHEA:32731"/>
        <dbReference type="ChEBI" id="CHEBI:15377"/>
        <dbReference type="ChEBI" id="CHEBI:15378"/>
        <dbReference type="ChEBI" id="CHEBI:17408"/>
        <dbReference type="ChEBI" id="CHEBI:18035"/>
        <dbReference type="ChEBI" id="CHEBI:28868"/>
    </reaction>
</comment>
<dbReference type="InterPro" id="IPR000073">
    <property type="entry name" value="AB_hydrolase_1"/>
</dbReference>
<evidence type="ECO:0000256" key="1">
    <source>
        <dbReference type="ARBA" id="ARBA00022801"/>
    </source>
</evidence>
<evidence type="ECO:0000256" key="3">
    <source>
        <dbReference type="ARBA" id="ARBA00047591"/>
    </source>
</evidence>
<dbReference type="InterPro" id="IPR029058">
    <property type="entry name" value="AB_hydrolase_fold"/>
</dbReference>
<name>A0AAF0JF67_9BASI</name>
<reference evidence="6" key="1">
    <citation type="submission" date="2023-02" db="EMBL/GenBank/DDBJ databases">
        <title>Mating type loci evolution in Malassezia.</title>
        <authorList>
            <person name="Coelho M.A."/>
        </authorList>
    </citation>
    <scope>NUCLEOTIDE SEQUENCE</scope>
    <source>
        <strain evidence="6">CBS 14136</strain>
    </source>
</reference>
<dbReference type="Pfam" id="PF00561">
    <property type="entry name" value="Abhydrolase_1"/>
    <property type="match status" value="1"/>
</dbReference>
<dbReference type="SUPFAM" id="SSF53474">
    <property type="entry name" value="alpha/beta-Hydrolases"/>
    <property type="match status" value="1"/>
</dbReference>
<evidence type="ECO:0000259" key="5">
    <source>
        <dbReference type="Pfam" id="PF00561"/>
    </source>
</evidence>
<dbReference type="GO" id="GO:0016788">
    <property type="term" value="F:hydrolase activity, acting on ester bonds"/>
    <property type="evidence" value="ECO:0007669"/>
    <property type="project" value="UniProtKB-ARBA"/>
</dbReference>
<dbReference type="Proteomes" id="UP001214628">
    <property type="component" value="Chromosome 4"/>
</dbReference>
<evidence type="ECO:0000256" key="2">
    <source>
        <dbReference type="ARBA" id="ARBA00038115"/>
    </source>
</evidence>
<dbReference type="PANTHER" id="PTHR22946:SF9">
    <property type="entry name" value="POLYKETIDE TRANSFERASE AF380"/>
    <property type="match status" value="1"/>
</dbReference>
<comment type="similarity">
    <text evidence="2">Belongs to the AB hydrolase superfamily. FUS2 hydrolase family.</text>
</comment>
<dbReference type="InterPro" id="IPR050261">
    <property type="entry name" value="FrsA_esterase"/>
</dbReference>
<comment type="catalytic activity">
    <reaction evidence="4">
        <text>a monoacylglycerol + H2O = glycerol + a fatty acid + H(+)</text>
        <dbReference type="Rhea" id="RHEA:15245"/>
        <dbReference type="ChEBI" id="CHEBI:15377"/>
        <dbReference type="ChEBI" id="CHEBI:15378"/>
        <dbReference type="ChEBI" id="CHEBI:17408"/>
        <dbReference type="ChEBI" id="CHEBI:17754"/>
        <dbReference type="ChEBI" id="CHEBI:28868"/>
    </reaction>
</comment>
<dbReference type="PANTHER" id="PTHR22946">
    <property type="entry name" value="DIENELACTONE HYDROLASE DOMAIN-CONTAINING PROTEIN-RELATED"/>
    <property type="match status" value="1"/>
</dbReference>
<evidence type="ECO:0000313" key="7">
    <source>
        <dbReference type="Proteomes" id="UP001214628"/>
    </source>
</evidence>